<organism evidence="1">
    <name type="scientific">Clostridium perfringens</name>
    <dbReference type="NCBI Taxonomy" id="1502"/>
    <lineage>
        <taxon>Bacteria</taxon>
        <taxon>Bacillati</taxon>
        <taxon>Bacillota</taxon>
        <taxon>Clostridia</taxon>
        <taxon>Eubacteriales</taxon>
        <taxon>Clostridiaceae</taxon>
        <taxon>Clostridium</taxon>
    </lineage>
</organism>
<proteinExistence type="predicted"/>
<gene>
    <name evidence="1" type="ORF">I9080_001802</name>
</gene>
<evidence type="ECO:0000313" key="1">
    <source>
        <dbReference type="EMBL" id="HAT4308000.1"/>
    </source>
</evidence>
<reference evidence="1" key="2">
    <citation type="submission" date="2020-07" db="EMBL/GenBank/DDBJ databases">
        <authorList>
            <consortium name="NCBI Pathogen Detection Project"/>
        </authorList>
    </citation>
    <scope>NUCLEOTIDE SEQUENCE</scope>
    <source>
        <strain evidence="1">C8</strain>
    </source>
</reference>
<dbReference type="AlphaFoldDB" id="A0A6M1WGT1"/>
<dbReference type="EMBL" id="DACTCB010000008">
    <property type="protein sequence ID" value="HAT4308000.1"/>
    <property type="molecule type" value="Genomic_DNA"/>
</dbReference>
<protein>
    <submittedName>
        <fullName evidence="1">Uncharacterized protein</fullName>
    </submittedName>
</protein>
<comment type="caution">
    <text evidence="1">The sequence shown here is derived from an EMBL/GenBank/DDBJ whole genome shotgun (WGS) entry which is preliminary data.</text>
</comment>
<dbReference type="RefSeq" id="WP_155642217.1">
    <property type="nucleotide sequence ID" value="NZ_CATNXM010000001.1"/>
</dbReference>
<accession>A0A6M1WGT1</accession>
<sequence>MNTMYDLKELEQNQSNQEKTSIEISDRAYYSNHLTDSVFKTKISYVPTDSLL</sequence>
<reference evidence="1" key="1">
    <citation type="journal article" date="2018" name="Genome Biol.">
        <title>SKESA: strategic k-mer extension for scrupulous assemblies.</title>
        <authorList>
            <person name="Souvorov A."/>
            <person name="Agarwala R."/>
            <person name="Lipman D.J."/>
        </authorList>
    </citation>
    <scope>NUCLEOTIDE SEQUENCE</scope>
    <source>
        <strain evidence="1">C8</strain>
    </source>
</reference>
<name>A0A6M1WGT1_CLOPF</name>
<dbReference type="Proteomes" id="UP000859547">
    <property type="component" value="Unassembled WGS sequence"/>
</dbReference>